<dbReference type="InterPro" id="IPR036465">
    <property type="entry name" value="vWFA_dom_sf"/>
</dbReference>
<dbReference type="Proteomes" id="UP000320735">
    <property type="component" value="Unassembled WGS sequence"/>
</dbReference>
<keyword evidence="4" id="KW-1185">Reference proteome</keyword>
<feature type="transmembrane region" description="Helical" evidence="1">
    <location>
        <begin position="771"/>
        <end position="794"/>
    </location>
</feature>
<accession>A0A5C6BPX8</accession>
<feature type="transmembrane region" description="Helical" evidence="1">
    <location>
        <begin position="6"/>
        <end position="25"/>
    </location>
</feature>
<keyword evidence="1" id="KW-0472">Membrane</keyword>
<dbReference type="RefSeq" id="WP_146371357.1">
    <property type="nucleotide sequence ID" value="NZ_SJPP01000001.1"/>
</dbReference>
<dbReference type="InterPro" id="IPR011933">
    <property type="entry name" value="Double_TM_dom"/>
</dbReference>
<gene>
    <name evidence="3" type="ORF">CA54_29710</name>
</gene>
<comment type="caution">
    <text evidence="3">The sequence shown here is derived from an EMBL/GenBank/DDBJ whole genome shotgun (WGS) entry which is preliminary data.</text>
</comment>
<dbReference type="PANTHER" id="PTHR37464:SF1">
    <property type="entry name" value="BLL2463 PROTEIN"/>
    <property type="match status" value="1"/>
</dbReference>
<proteinExistence type="predicted"/>
<keyword evidence="1" id="KW-1133">Transmembrane helix</keyword>
<dbReference type="SUPFAM" id="SSF53300">
    <property type="entry name" value="vWA-like"/>
    <property type="match status" value="1"/>
</dbReference>
<evidence type="ECO:0000256" key="1">
    <source>
        <dbReference type="SAM" id="Phobius"/>
    </source>
</evidence>
<dbReference type="Pfam" id="PF07584">
    <property type="entry name" value="BatA"/>
    <property type="match status" value="1"/>
</dbReference>
<sequence>MSPQNPQLLYFLALAVIPVILHFLLRAKPKKLLFPALRLIQMQRRANRRRMRLRHLLLLLLRMAVIALIVIGLARPTVPSANYSPSMSEIVTTLFILAAAAGGYWAMLRFWRRKQLPEYDLAQRRSFLRGGVAVGTLVLLLLLVVWPFQRRISAAISQPTIQQAENLPVAAVFLFDTSLSMDFKYENKTRLERAAEIATEHLNNLPGSSRIAISDTASNEPIHFSPDRAIAQTQIQELKSSAISAAINDRIRAVVDLQVDDISRGQGAVADGEKFEDQFVRELYIFTDLAQHAWQPEGARLLQNELERLAALGVYLIDVGVEEPSNTSLTDLRLSSQAVPQGGVVTVDAAVTGSGTGSGVKTVGISIQGPGGEMIDQGSTDVQVDQIATRARFPLSGLTGPVVQGEVRLETDDSLSFDDAISFTIEVQPPKQVLVVSDNYATKANFFRTALSPEELELSGDSPYRTKVIDSAKFAAEDLSRFDVVCWLDVGQPGFADWRALQRFLEAGGGAVLFLGPNVNQASYLDETAQAILPADLLANRPFKETEQFDLRNLTHPLLRTFAEWDTSELASVNVTRHWRTKPADDATVIVPYTDANETPAIIERTVGQGRVVMITTPFDRSEWSNLVTSVNVAVVLSDQLAQYVSRHDDERYNYTAGQIPVIKLSDEFEIKQLLIRKPDRTQPGKDLPPGADEVVIDDARLLGNYRLIPRNADIQFERGFSINAVASESDLSRLGTSDLDELFGEGRYEAARDIDNLTRQVRQGRVGREIFPWVLAIMIGIFVAEHFVANYFYETETTAAEDIARGMSSNADQPAV</sequence>
<feature type="transmembrane region" description="Helical" evidence="1">
    <location>
        <begin position="86"/>
        <end position="106"/>
    </location>
</feature>
<evidence type="ECO:0000313" key="3">
    <source>
        <dbReference type="EMBL" id="TWU14128.1"/>
    </source>
</evidence>
<feature type="domain" description="Aerotolerance regulator N-terminal" evidence="2">
    <location>
        <begin position="4"/>
        <end position="76"/>
    </location>
</feature>
<organism evidence="3 4">
    <name type="scientific">Symmachiella macrocystis</name>
    <dbReference type="NCBI Taxonomy" id="2527985"/>
    <lineage>
        <taxon>Bacteria</taxon>
        <taxon>Pseudomonadati</taxon>
        <taxon>Planctomycetota</taxon>
        <taxon>Planctomycetia</taxon>
        <taxon>Planctomycetales</taxon>
        <taxon>Planctomycetaceae</taxon>
        <taxon>Symmachiella</taxon>
    </lineage>
</organism>
<keyword evidence="1" id="KW-0812">Transmembrane</keyword>
<evidence type="ECO:0000313" key="4">
    <source>
        <dbReference type="Proteomes" id="UP000320735"/>
    </source>
</evidence>
<dbReference type="InterPro" id="IPR024163">
    <property type="entry name" value="Aerotolerance_reg_N"/>
</dbReference>
<name>A0A5C6BPX8_9PLAN</name>
<dbReference type="InterPro" id="IPR029062">
    <property type="entry name" value="Class_I_gatase-like"/>
</dbReference>
<dbReference type="Gene3D" id="3.40.50.410">
    <property type="entry name" value="von Willebrand factor, type A domain"/>
    <property type="match status" value="1"/>
</dbReference>
<dbReference type="NCBIfam" id="TIGR02226">
    <property type="entry name" value="two_anch"/>
    <property type="match status" value="1"/>
</dbReference>
<dbReference type="AlphaFoldDB" id="A0A5C6BPX8"/>
<reference evidence="3 4" key="1">
    <citation type="submission" date="2019-02" db="EMBL/GenBank/DDBJ databases">
        <title>Deep-cultivation of Planctomycetes and their phenomic and genomic characterization uncovers novel biology.</title>
        <authorList>
            <person name="Wiegand S."/>
            <person name="Jogler M."/>
            <person name="Boedeker C."/>
            <person name="Pinto D."/>
            <person name="Vollmers J."/>
            <person name="Rivas-Marin E."/>
            <person name="Kohn T."/>
            <person name="Peeters S.H."/>
            <person name="Heuer A."/>
            <person name="Rast P."/>
            <person name="Oberbeckmann S."/>
            <person name="Bunk B."/>
            <person name="Jeske O."/>
            <person name="Meyerdierks A."/>
            <person name="Storesund J.E."/>
            <person name="Kallscheuer N."/>
            <person name="Luecker S."/>
            <person name="Lage O.M."/>
            <person name="Pohl T."/>
            <person name="Merkel B.J."/>
            <person name="Hornburger P."/>
            <person name="Mueller R.-W."/>
            <person name="Bruemmer F."/>
            <person name="Labrenz M."/>
            <person name="Spormann A.M."/>
            <person name="Op Den Camp H."/>
            <person name="Overmann J."/>
            <person name="Amann R."/>
            <person name="Jetten M.S.M."/>
            <person name="Mascher T."/>
            <person name="Medema M.H."/>
            <person name="Devos D.P."/>
            <person name="Kaster A.-K."/>
            <person name="Ovreas L."/>
            <person name="Rohde M."/>
            <person name="Galperin M.Y."/>
            <person name="Jogler C."/>
        </authorList>
    </citation>
    <scope>NUCLEOTIDE SEQUENCE [LARGE SCALE GENOMIC DNA]</scope>
    <source>
        <strain evidence="3 4">CA54</strain>
    </source>
</reference>
<dbReference type="Gene3D" id="3.40.50.880">
    <property type="match status" value="1"/>
</dbReference>
<protein>
    <recommendedName>
        <fullName evidence="2">Aerotolerance regulator N-terminal domain-containing protein</fullName>
    </recommendedName>
</protein>
<dbReference type="PANTHER" id="PTHR37464">
    <property type="entry name" value="BLL2463 PROTEIN"/>
    <property type="match status" value="1"/>
</dbReference>
<evidence type="ECO:0000259" key="2">
    <source>
        <dbReference type="Pfam" id="PF07584"/>
    </source>
</evidence>
<feature type="transmembrane region" description="Helical" evidence="1">
    <location>
        <begin position="127"/>
        <end position="148"/>
    </location>
</feature>
<feature type="transmembrane region" description="Helical" evidence="1">
    <location>
        <begin position="53"/>
        <end position="74"/>
    </location>
</feature>
<dbReference type="SUPFAM" id="SSF52317">
    <property type="entry name" value="Class I glutamine amidotransferase-like"/>
    <property type="match status" value="1"/>
</dbReference>
<dbReference type="EMBL" id="SJPP01000001">
    <property type="protein sequence ID" value="TWU14128.1"/>
    <property type="molecule type" value="Genomic_DNA"/>
</dbReference>
<dbReference type="OrthoDB" id="242438at2"/>